<dbReference type="Gene3D" id="3.40.630.30">
    <property type="match status" value="1"/>
</dbReference>
<dbReference type="AlphaFoldDB" id="A0A9D1AGP1"/>
<evidence type="ECO:0000256" key="2">
    <source>
        <dbReference type="ARBA" id="ARBA00023315"/>
    </source>
</evidence>
<reference evidence="4" key="2">
    <citation type="journal article" date="2021" name="PeerJ">
        <title>Extensive microbial diversity within the chicken gut microbiome revealed by metagenomics and culture.</title>
        <authorList>
            <person name="Gilroy R."/>
            <person name="Ravi A."/>
            <person name="Getino M."/>
            <person name="Pursley I."/>
            <person name="Horton D.L."/>
            <person name="Alikhan N.F."/>
            <person name="Baker D."/>
            <person name="Gharbi K."/>
            <person name="Hall N."/>
            <person name="Watson M."/>
            <person name="Adriaenssens E.M."/>
            <person name="Foster-Nyarko E."/>
            <person name="Jarju S."/>
            <person name="Secka A."/>
            <person name="Antonio M."/>
            <person name="Oren A."/>
            <person name="Chaudhuri R.R."/>
            <person name="La Ragione R."/>
            <person name="Hildebrand F."/>
            <person name="Pallen M.J."/>
        </authorList>
    </citation>
    <scope>NUCLEOTIDE SEQUENCE</scope>
    <source>
        <strain evidence="4">ChiW25-3613</strain>
    </source>
</reference>
<dbReference type="Proteomes" id="UP000824179">
    <property type="component" value="Unassembled WGS sequence"/>
</dbReference>
<dbReference type="InterPro" id="IPR016181">
    <property type="entry name" value="Acyl_CoA_acyltransferase"/>
</dbReference>
<sequence>MEIRFGSADDLNILAAAEAQCFNRAERADTETIRERLNAYPNHFLLLHEGGELAAYIDGAATKERDLSDAMFEDVSMHDENGGWQMIFGLGVLPKFRGRGYAAALINSFAELAERERRLGVVLTCKPRLVPFYTKFGFIDEGVCPSVHGGAVWHQMRLEFKKR</sequence>
<dbReference type="SUPFAM" id="SSF55729">
    <property type="entry name" value="Acyl-CoA N-acyltransferases (Nat)"/>
    <property type="match status" value="1"/>
</dbReference>
<dbReference type="PANTHER" id="PTHR10908:SF0">
    <property type="entry name" value="SEROTONIN N-ACETYLTRANSFERASE"/>
    <property type="match status" value="1"/>
</dbReference>
<dbReference type="GO" id="GO:0008080">
    <property type="term" value="F:N-acetyltransferase activity"/>
    <property type="evidence" value="ECO:0007669"/>
    <property type="project" value="UniProtKB-ARBA"/>
</dbReference>
<keyword evidence="2" id="KW-0012">Acyltransferase</keyword>
<protein>
    <submittedName>
        <fullName evidence="4">GNAT family N-acetyltransferase</fullName>
    </submittedName>
</protein>
<evidence type="ECO:0000259" key="3">
    <source>
        <dbReference type="PROSITE" id="PS51186"/>
    </source>
</evidence>
<dbReference type="EMBL" id="DVHB01000129">
    <property type="protein sequence ID" value="HIR40147.1"/>
    <property type="molecule type" value="Genomic_DNA"/>
</dbReference>
<evidence type="ECO:0000313" key="4">
    <source>
        <dbReference type="EMBL" id="HIR40147.1"/>
    </source>
</evidence>
<name>A0A9D1AGP1_9FIRM</name>
<comment type="caution">
    <text evidence="4">The sequence shown here is derived from an EMBL/GenBank/DDBJ whole genome shotgun (WGS) entry which is preliminary data.</text>
</comment>
<dbReference type="CDD" id="cd04301">
    <property type="entry name" value="NAT_SF"/>
    <property type="match status" value="1"/>
</dbReference>
<organism evidence="4 5">
    <name type="scientific">Candidatus Coproplasma stercoripullorum</name>
    <dbReference type="NCBI Taxonomy" id="2840751"/>
    <lineage>
        <taxon>Bacteria</taxon>
        <taxon>Bacillati</taxon>
        <taxon>Bacillota</taxon>
        <taxon>Clostridia</taxon>
        <taxon>Eubacteriales</taxon>
        <taxon>Candidatus Coproplasma</taxon>
    </lineage>
</organism>
<dbReference type="PROSITE" id="PS51186">
    <property type="entry name" value="GNAT"/>
    <property type="match status" value="1"/>
</dbReference>
<dbReference type="InterPro" id="IPR000182">
    <property type="entry name" value="GNAT_dom"/>
</dbReference>
<evidence type="ECO:0000313" key="5">
    <source>
        <dbReference type="Proteomes" id="UP000824179"/>
    </source>
</evidence>
<evidence type="ECO:0000256" key="1">
    <source>
        <dbReference type="ARBA" id="ARBA00022679"/>
    </source>
</evidence>
<keyword evidence="1" id="KW-0808">Transferase</keyword>
<dbReference type="PANTHER" id="PTHR10908">
    <property type="entry name" value="SEROTONIN N-ACETYLTRANSFERASE"/>
    <property type="match status" value="1"/>
</dbReference>
<reference evidence="4" key="1">
    <citation type="submission" date="2020-10" db="EMBL/GenBank/DDBJ databases">
        <authorList>
            <person name="Gilroy R."/>
        </authorList>
    </citation>
    <scope>NUCLEOTIDE SEQUENCE</scope>
    <source>
        <strain evidence="4">ChiW25-3613</strain>
    </source>
</reference>
<accession>A0A9D1AGP1</accession>
<proteinExistence type="predicted"/>
<dbReference type="Pfam" id="PF00583">
    <property type="entry name" value="Acetyltransf_1"/>
    <property type="match status" value="1"/>
</dbReference>
<dbReference type="InterPro" id="IPR051635">
    <property type="entry name" value="SNAT-like"/>
</dbReference>
<gene>
    <name evidence="4" type="ORF">IAB90_07190</name>
</gene>
<feature type="domain" description="N-acetyltransferase" evidence="3">
    <location>
        <begin position="1"/>
        <end position="159"/>
    </location>
</feature>